<feature type="compositionally biased region" description="Basic and acidic residues" evidence="1">
    <location>
        <begin position="147"/>
        <end position="173"/>
    </location>
</feature>
<sequence>MYDGTGDPDGHIAQYKQRMLSVALPRESHEATMSISSFATLSDKCVEQFTSSRNLEKTSDSLYEILQHRAEPLRSYIARFNQEKVAIPECNFPTAVSAFKRCMHPDGDLYNELTKYQCKAMEDILSRAWTHVKWEEDVASPAKAHRKQDQKAMKPDRNDRYERPSQRSIRDSGNRNWGRYQN</sequence>
<dbReference type="PANTHER" id="PTHR33223">
    <property type="entry name" value="CCHC-TYPE DOMAIN-CONTAINING PROTEIN"/>
    <property type="match status" value="1"/>
</dbReference>
<proteinExistence type="predicted"/>
<dbReference type="PANTHER" id="PTHR33223:SF9">
    <property type="entry name" value="RETROTRANSPOSON GAG DOMAIN-CONTAINING PROTEIN"/>
    <property type="match status" value="1"/>
</dbReference>
<protein>
    <recommendedName>
        <fullName evidence="3">Retrotransposon gag domain-containing protein</fullName>
    </recommendedName>
</protein>
<feature type="region of interest" description="Disordered" evidence="1">
    <location>
        <begin position="139"/>
        <end position="182"/>
    </location>
</feature>
<gene>
    <name evidence="2" type="ORF">F2Q70_00025787</name>
</gene>
<organism evidence="2">
    <name type="scientific">Brassica cretica</name>
    <name type="common">Mustard</name>
    <dbReference type="NCBI Taxonomy" id="69181"/>
    <lineage>
        <taxon>Eukaryota</taxon>
        <taxon>Viridiplantae</taxon>
        <taxon>Streptophyta</taxon>
        <taxon>Embryophyta</taxon>
        <taxon>Tracheophyta</taxon>
        <taxon>Spermatophyta</taxon>
        <taxon>Magnoliopsida</taxon>
        <taxon>eudicotyledons</taxon>
        <taxon>Gunneridae</taxon>
        <taxon>Pentapetalae</taxon>
        <taxon>rosids</taxon>
        <taxon>malvids</taxon>
        <taxon>Brassicales</taxon>
        <taxon>Brassicaceae</taxon>
        <taxon>Brassiceae</taxon>
        <taxon>Brassica</taxon>
    </lineage>
</organism>
<dbReference type="AlphaFoldDB" id="A0A8S9L4Q2"/>
<comment type="caution">
    <text evidence="2">The sequence shown here is derived from an EMBL/GenBank/DDBJ whole genome shotgun (WGS) entry which is preliminary data.</text>
</comment>
<dbReference type="EMBL" id="QGKY02000094">
    <property type="protein sequence ID" value="KAF2602274.1"/>
    <property type="molecule type" value="Genomic_DNA"/>
</dbReference>
<name>A0A8S9L4Q2_BRACR</name>
<evidence type="ECO:0000256" key="1">
    <source>
        <dbReference type="SAM" id="MobiDB-lite"/>
    </source>
</evidence>
<accession>A0A8S9L4Q2</accession>
<evidence type="ECO:0000313" key="2">
    <source>
        <dbReference type="EMBL" id="KAF2602274.1"/>
    </source>
</evidence>
<reference evidence="2" key="1">
    <citation type="submission" date="2019-12" db="EMBL/GenBank/DDBJ databases">
        <title>Genome sequencing and annotation of Brassica cretica.</title>
        <authorList>
            <person name="Studholme D.J."/>
            <person name="Sarris P.F."/>
        </authorList>
    </citation>
    <scope>NUCLEOTIDE SEQUENCE</scope>
    <source>
        <strain evidence="2">PFS-102/07</strain>
        <tissue evidence="2">Leaf</tissue>
    </source>
</reference>
<evidence type="ECO:0008006" key="3">
    <source>
        <dbReference type="Google" id="ProtNLM"/>
    </source>
</evidence>